<organism evidence="3 4">
    <name type="scientific">Lithohypha guttulata</name>
    <dbReference type="NCBI Taxonomy" id="1690604"/>
    <lineage>
        <taxon>Eukaryota</taxon>
        <taxon>Fungi</taxon>
        <taxon>Dikarya</taxon>
        <taxon>Ascomycota</taxon>
        <taxon>Pezizomycotina</taxon>
        <taxon>Eurotiomycetes</taxon>
        <taxon>Chaetothyriomycetidae</taxon>
        <taxon>Chaetothyriales</taxon>
        <taxon>Trichomeriaceae</taxon>
        <taxon>Lithohypha</taxon>
    </lineage>
</organism>
<dbReference type="SUPFAM" id="SSF53474">
    <property type="entry name" value="alpha/beta-Hydrolases"/>
    <property type="match status" value="1"/>
</dbReference>
<feature type="signal peptide" evidence="1">
    <location>
        <begin position="1"/>
        <end position="22"/>
    </location>
</feature>
<dbReference type="GO" id="GO:0016787">
    <property type="term" value="F:hydrolase activity"/>
    <property type="evidence" value="ECO:0007669"/>
    <property type="project" value="InterPro"/>
</dbReference>
<evidence type="ECO:0000313" key="4">
    <source>
        <dbReference type="Proteomes" id="UP001309876"/>
    </source>
</evidence>
<dbReference type="EMBL" id="JAVRRJ010000002">
    <property type="protein sequence ID" value="KAK5087788.1"/>
    <property type="molecule type" value="Genomic_DNA"/>
</dbReference>
<evidence type="ECO:0000256" key="1">
    <source>
        <dbReference type="SAM" id="SignalP"/>
    </source>
</evidence>
<feature type="chain" id="PRO_5042874093" description="Dienelactone hydrolase domain-containing protein" evidence="1">
    <location>
        <begin position="23"/>
        <end position="286"/>
    </location>
</feature>
<dbReference type="InterPro" id="IPR002925">
    <property type="entry name" value="Dienelactn_hydro"/>
</dbReference>
<dbReference type="Gene3D" id="3.40.50.1820">
    <property type="entry name" value="alpha/beta hydrolase"/>
    <property type="match status" value="1"/>
</dbReference>
<accession>A0AAN7T3I5</accession>
<proteinExistence type="predicted"/>
<dbReference type="PANTHER" id="PTHR17630:SF44">
    <property type="entry name" value="PROTEIN AIM2"/>
    <property type="match status" value="1"/>
</dbReference>
<evidence type="ECO:0000259" key="2">
    <source>
        <dbReference type="Pfam" id="PF01738"/>
    </source>
</evidence>
<sequence>MKVASWVATTLLASASLVVAHGEPDLKHEHAGDVFHYFRGGQCYDEGVINNGTPVGTTEQINGESLYLSYPRNGNQSVAILYLTDIFGNALVNNRLLADSLARAGYFVVMPDLFRGDPVPADALSGGSPGFNITTWRARHPQSQIEEVIQSAISTTRGQFGASRVGAVGYCFGGKYVARFLAPGRGLDAGFTAHPSATTADEWRAIAGPISVAFGDLDNSNTADNRTNIESIFQGGNKTYQTTLYANAEHGFAVRTNLTDRKKAFAQESAYFQAVRWFDAWMKDQI</sequence>
<protein>
    <recommendedName>
        <fullName evidence="2">Dienelactone hydrolase domain-containing protein</fullName>
    </recommendedName>
</protein>
<name>A0AAN7T3I5_9EURO</name>
<comment type="caution">
    <text evidence="3">The sequence shown here is derived from an EMBL/GenBank/DDBJ whole genome shotgun (WGS) entry which is preliminary data.</text>
</comment>
<gene>
    <name evidence="3" type="ORF">LTR05_002003</name>
</gene>
<reference evidence="3 4" key="1">
    <citation type="submission" date="2023-08" db="EMBL/GenBank/DDBJ databases">
        <title>Black Yeasts Isolated from many extreme environments.</title>
        <authorList>
            <person name="Coleine C."/>
            <person name="Stajich J.E."/>
            <person name="Selbmann L."/>
        </authorList>
    </citation>
    <scope>NUCLEOTIDE SEQUENCE [LARGE SCALE GENOMIC DNA]</scope>
    <source>
        <strain evidence="3 4">CCFEE 5910</strain>
    </source>
</reference>
<feature type="domain" description="Dienelactone hydrolase" evidence="2">
    <location>
        <begin position="67"/>
        <end position="280"/>
    </location>
</feature>
<dbReference type="AlphaFoldDB" id="A0AAN7T3I5"/>
<keyword evidence="4" id="KW-1185">Reference proteome</keyword>
<dbReference type="PANTHER" id="PTHR17630">
    <property type="entry name" value="DIENELACTONE HYDROLASE"/>
    <property type="match status" value="1"/>
</dbReference>
<keyword evidence="1" id="KW-0732">Signal</keyword>
<evidence type="ECO:0000313" key="3">
    <source>
        <dbReference type="EMBL" id="KAK5087788.1"/>
    </source>
</evidence>
<dbReference type="Pfam" id="PF01738">
    <property type="entry name" value="DLH"/>
    <property type="match status" value="1"/>
</dbReference>
<dbReference type="Proteomes" id="UP001309876">
    <property type="component" value="Unassembled WGS sequence"/>
</dbReference>
<dbReference type="InterPro" id="IPR029058">
    <property type="entry name" value="AB_hydrolase_fold"/>
</dbReference>